<feature type="region of interest" description="Disordered" evidence="1">
    <location>
        <begin position="1"/>
        <end position="38"/>
    </location>
</feature>
<dbReference type="EMBL" id="JABDTM020027729">
    <property type="protein sequence ID" value="KAH0810073.1"/>
    <property type="molecule type" value="Genomic_DNA"/>
</dbReference>
<proteinExistence type="predicted"/>
<feature type="compositionally biased region" description="Basic and acidic residues" evidence="1">
    <location>
        <begin position="91"/>
        <end position="105"/>
    </location>
</feature>
<protein>
    <submittedName>
        <fullName evidence="2">Uncharacterized protein</fullName>
    </submittedName>
</protein>
<dbReference type="AlphaFoldDB" id="A0A8J6H8Q7"/>
<reference evidence="2" key="2">
    <citation type="submission" date="2021-08" db="EMBL/GenBank/DDBJ databases">
        <authorList>
            <person name="Eriksson T."/>
        </authorList>
    </citation>
    <scope>NUCLEOTIDE SEQUENCE</scope>
    <source>
        <strain evidence="2">Stoneville</strain>
        <tissue evidence="2">Whole head</tissue>
    </source>
</reference>
<sequence>MKGRSPATPRNDSFLITTPNIFHPGRNGRGTPSEMNDHVGEKWEGETRRIHHFARRDVISPGPDGKQSPFKCRALDTKRSHSSGVHYALESPRDQRSRQTFEERSVSSGQEVGGAGSVIAAADQSIAT</sequence>
<reference evidence="2" key="1">
    <citation type="journal article" date="2020" name="J Insects Food Feed">
        <title>The yellow mealworm (Tenebrio molitor) genome: a resource for the emerging insects as food and feed industry.</title>
        <authorList>
            <person name="Eriksson T."/>
            <person name="Andere A."/>
            <person name="Kelstrup H."/>
            <person name="Emery V."/>
            <person name="Picard C."/>
        </authorList>
    </citation>
    <scope>NUCLEOTIDE SEQUENCE</scope>
    <source>
        <strain evidence="2">Stoneville</strain>
        <tissue evidence="2">Whole head</tissue>
    </source>
</reference>
<evidence type="ECO:0000256" key="1">
    <source>
        <dbReference type="SAM" id="MobiDB-lite"/>
    </source>
</evidence>
<accession>A0A8J6H8Q7</accession>
<feature type="region of interest" description="Disordered" evidence="1">
    <location>
        <begin position="77"/>
        <end position="128"/>
    </location>
</feature>
<evidence type="ECO:0000313" key="2">
    <source>
        <dbReference type="EMBL" id="KAH0810073.1"/>
    </source>
</evidence>
<organism evidence="2 3">
    <name type="scientific">Tenebrio molitor</name>
    <name type="common">Yellow mealworm beetle</name>
    <dbReference type="NCBI Taxonomy" id="7067"/>
    <lineage>
        <taxon>Eukaryota</taxon>
        <taxon>Metazoa</taxon>
        <taxon>Ecdysozoa</taxon>
        <taxon>Arthropoda</taxon>
        <taxon>Hexapoda</taxon>
        <taxon>Insecta</taxon>
        <taxon>Pterygota</taxon>
        <taxon>Neoptera</taxon>
        <taxon>Endopterygota</taxon>
        <taxon>Coleoptera</taxon>
        <taxon>Polyphaga</taxon>
        <taxon>Cucujiformia</taxon>
        <taxon>Tenebrionidae</taxon>
        <taxon>Tenebrio</taxon>
    </lineage>
</organism>
<gene>
    <name evidence="2" type="ORF">GEV33_012719</name>
</gene>
<name>A0A8J6H8Q7_TENMO</name>
<evidence type="ECO:0000313" key="3">
    <source>
        <dbReference type="Proteomes" id="UP000719412"/>
    </source>
</evidence>
<feature type="compositionally biased region" description="Polar residues" evidence="1">
    <location>
        <begin position="8"/>
        <end position="20"/>
    </location>
</feature>
<comment type="caution">
    <text evidence="2">The sequence shown here is derived from an EMBL/GenBank/DDBJ whole genome shotgun (WGS) entry which is preliminary data.</text>
</comment>
<keyword evidence="3" id="KW-1185">Reference proteome</keyword>
<dbReference type="Proteomes" id="UP000719412">
    <property type="component" value="Unassembled WGS sequence"/>
</dbReference>